<feature type="region of interest" description="Disordered" evidence="1">
    <location>
        <begin position="1"/>
        <end position="122"/>
    </location>
</feature>
<feature type="compositionally biased region" description="Basic and acidic residues" evidence="1">
    <location>
        <begin position="46"/>
        <end position="78"/>
    </location>
</feature>
<evidence type="ECO:0000313" key="2">
    <source>
        <dbReference type="EMBL" id="PIO57939.1"/>
    </source>
</evidence>
<name>A0A2G9TIY5_TELCI</name>
<proteinExistence type="predicted"/>
<dbReference type="EMBL" id="KZ363076">
    <property type="protein sequence ID" value="PIO57939.1"/>
    <property type="molecule type" value="Genomic_DNA"/>
</dbReference>
<reference evidence="2 3" key="1">
    <citation type="submission" date="2015-09" db="EMBL/GenBank/DDBJ databases">
        <title>Draft genome of the parasitic nematode Teladorsagia circumcincta isolate WARC Sus (inbred).</title>
        <authorList>
            <person name="Mitreva M."/>
        </authorList>
    </citation>
    <scope>NUCLEOTIDE SEQUENCE [LARGE SCALE GENOMIC DNA]</scope>
    <source>
        <strain evidence="2 3">S</strain>
    </source>
</reference>
<feature type="compositionally biased region" description="Basic and acidic residues" evidence="1">
    <location>
        <begin position="8"/>
        <end position="19"/>
    </location>
</feature>
<organism evidence="2 3">
    <name type="scientific">Teladorsagia circumcincta</name>
    <name type="common">Brown stomach worm</name>
    <name type="synonym">Ostertagia circumcincta</name>
    <dbReference type="NCBI Taxonomy" id="45464"/>
    <lineage>
        <taxon>Eukaryota</taxon>
        <taxon>Metazoa</taxon>
        <taxon>Ecdysozoa</taxon>
        <taxon>Nematoda</taxon>
        <taxon>Chromadorea</taxon>
        <taxon>Rhabditida</taxon>
        <taxon>Rhabditina</taxon>
        <taxon>Rhabditomorpha</taxon>
        <taxon>Strongyloidea</taxon>
        <taxon>Trichostrongylidae</taxon>
        <taxon>Teladorsagia</taxon>
    </lineage>
</organism>
<dbReference type="OrthoDB" id="5838092at2759"/>
<evidence type="ECO:0000256" key="1">
    <source>
        <dbReference type="SAM" id="MobiDB-lite"/>
    </source>
</evidence>
<dbReference type="Proteomes" id="UP000230423">
    <property type="component" value="Unassembled WGS sequence"/>
</dbReference>
<feature type="non-terminal residue" evidence="2">
    <location>
        <position position="1"/>
    </location>
</feature>
<protein>
    <submittedName>
        <fullName evidence="2">Uncharacterized protein</fullName>
    </submittedName>
</protein>
<evidence type="ECO:0000313" key="3">
    <source>
        <dbReference type="Proteomes" id="UP000230423"/>
    </source>
</evidence>
<gene>
    <name evidence="2" type="ORF">TELCIR_20639</name>
</gene>
<accession>A0A2G9TIY5</accession>
<dbReference type="AlphaFoldDB" id="A0A2G9TIY5"/>
<dbReference type="PANTHER" id="PTHR37960">
    <property type="entry name" value="PROTEIN CBG06493-RELATED"/>
    <property type="match status" value="1"/>
</dbReference>
<sequence>LSSSRGPTKGERARFHEDIPATAPYHTVTAPRLHKGPLSCPGGYKESYRSDAMDRSFETEVRPNRDRRDRDRPEDQGRKYRRQRTHWDTSEYGSGDPSPLGNYPKASAHYSEDLEESDDQEWNMHDKLLVGSYTF</sequence>
<keyword evidence="3" id="KW-1185">Reference proteome</keyword>